<dbReference type="InterPro" id="IPR000361">
    <property type="entry name" value="ATAP_core_dom"/>
</dbReference>
<dbReference type="PANTHER" id="PTHR10072">
    <property type="entry name" value="IRON-SULFUR CLUSTER ASSEMBLY PROTEIN"/>
    <property type="match status" value="1"/>
</dbReference>
<evidence type="ECO:0000256" key="2">
    <source>
        <dbReference type="ARBA" id="ARBA00054873"/>
    </source>
</evidence>
<dbReference type="NCBIfam" id="TIGR00049">
    <property type="entry name" value="iron-sulfur cluster assembly accessory protein"/>
    <property type="match status" value="1"/>
</dbReference>
<feature type="non-terminal residue" evidence="5">
    <location>
        <position position="1"/>
    </location>
</feature>
<sequence>TPRAVDRVKELAQQDSILRIGVKKKGCSGLQYSLDYVKEKQKLDEEVVQDGARVLIESKALFTILGSEMDFVTDKLRSQFVFHNPNVKESCGCGESFMV</sequence>
<comment type="similarity">
    <text evidence="1">Belongs to the HesB/IscA family.</text>
</comment>
<dbReference type="GO" id="GO:0051537">
    <property type="term" value="F:2 iron, 2 sulfur cluster binding"/>
    <property type="evidence" value="ECO:0007669"/>
    <property type="project" value="TreeGrafter"/>
</dbReference>
<gene>
    <name evidence="5" type="ORF">BCR44DRAFT_116670</name>
</gene>
<dbReference type="FunFam" id="2.60.300.12:FF:000001">
    <property type="entry name" value="Iron-binding protein IscA"/>
    <property type="match status" value="1"/>
</dbReference>
<protein>
    <recommendedName>
        <fullName evidence="3">Iron-sulfur assembly protein 1</fullName>
    </recommendedName>
</protein>
<dbReference type="AlphaFoldDB" id="A0A1Y2HKX3"/>
<comment type="function">
    <text evidence="2">Involved in the assembly of mitochondrial and cytoplasmic iron-sulfur proteins. Probably involved in the binding of an intermediate of Fe/S cluster assembly.</text>
</comment>
<dbReference type="GO" id="GO:0016226">
    <property type="term" value="P:iron-sulfur cluster assembly"/>
    <property type="evidence" value="ECO:0007669"/>
    <property type="project" value="InterPro"/>
</dbReference>
<dbReference type="GO" id="GO:0005739">
    <property type="term" value="C:mitochondrion"/>
    <property type="evidence" value="ECO:0007669"/>
    <property type="project" value="TreeGrafter"/>
</dbReference>
<keyword evidence="6" id="KW-1185">Reference proteome</keyword>
<evidence type="ECO:0000256" key="1">
    <source>
        <dbReference type="ARBA" id="ARBA00006718"/>
    </source>
</evidence>
<comment type="caution">
    <text evidence="5">The sequence shown here is derived from an EMBL/GenBank/DDBJ whole genome shotgun (WGS) entry which is preliminary data.</text>
</comment>
<evidence type="ECO:0000259" key="4">
    <source>
        <dbReference type="Pfam" id="PF01521"/>
    </source>
</evidence>
<reference evidence="5 6" key="1">
    <citation type="submission" date="2016-07" db="EMBL/GenBank/DDBJ databases">
        <title>Pervasive Adenine N6-methylation of Active Genes in Fungi.</title>
        <authorList>
            <consortium name="DOE Joint Genome Institute"/>
            <person name="Mondo S.J."/>
            <person name="Dannebaum R.O."/>
            <person name="Kuo R.C."/>
            <person name="Labutti K."/>
            <person name="Haridas S."/>
            <person name="Kuo A."/>
            <person name="Salamov A."/>
            <person name="Ahrendt S.R."/>
            <person name="Lipzen A."/>
            <person name="Sullivan W."/>
            <person name="Andreopoulos W.B."/>
            <person name="Clum A."/>
            <person name="Lindquist E."/>
            <person name="Daum C."/>
            <person name="Ramamoorthy G.K."/>
            <person name="Gryganskyi A."/>
            <person name="Culley D."/>
            <person name="Magnuson J.K."/>
            <person name="James T.Y."/>
            <person name="O'Malley M.A."/>
            <person name="Stajich J.E."/>
            <person name="Spatafora J.W."/>
            <person name="Visel A."/>
            <person name="Grigoriev I.V."/>
        </authorList>
    </citation>
    <scope>NUCLEOTIDE SEQUENCE [LARGE SCALE GENOMIC DNA]</scope>
    <source>
        <strain evidence="5 6">PL171</strain>
    </source>
</reference>
<dbReference type="OrthoDB" id="333486at2759"/>
<dbReference type="InterPro" id="IPR017870">
    <property type="entry name" value="FeS_cluster_insertion_CS"/>
</dbReference>
<name>A0A1Y2HKX3_9FUNG</name>
<dbReference type="InterPro" id="IPR016092">
    <property type="entry name" value="ATAP"/>
</dbReference>
<feature type="domain" description="Core" evidence="4">
    <location>
        <begin position="1"/>
        <end position="95"/>
    </location>
</feature>
<dbReference type="Pfam" id="PF01521">
    <property type="entry name" value="Fe-S_biosyn"/>
    <property type="match status" value="1"/>
</dbReference>
<evidence type="ECO:0000313" key="6">
    <source>
        <dbReference type="Proteomes" id="UP000193411"/>
    </source>
</evidence>
<accession>A0A1Y2HKX3</accession>
<dbReference type="Gene3D" id="2.60.300.12">
    <property type="entry name" value="HesB-like domain"/>
    <property type="match status" value="1"/>
</dbReference>
<dbReference type="Proteomes" id="UP000193411">
    <property type="component" value="Unassembled WGS sequence"/>
</dbReference>
<dbReference type="PANTHER" id="PTHR10072:SF41">
    <property type="entry name" value="IRON-SULFUR CLUSTER ASSEMBLY 1 HOMOLOG, MITOCHONDRIAL"/>
    <property type="match status" value="1"/>
</dbReference>
<dbReference type="InterPro" id="IPR050322">
    <property type="entry name" value="Fe-S_cluster_asmbl/transfer"/>
</dbReference>
<proteinExistence type="inferred from homology"/>
<dbReference type="SUPFAM" id="SSF89360">
    <property type="entry name" value="HesB-like domain"/>
    <property type="match status" value="1"/>
</dbReference>
<dbReference type="STRING" id="765915.A0A1Y2HKX3"/>
<dbReference type="EMBL" id="MCFL01000023">
    <property type="protein sequence ID" value="ORZ35216.1"/>
    <property type="molecule type" value="Genomic_DNA"/>
</dbReference>
<dbReference type="PROSITE" id="PS01152">
    <property type="entry name" value="HESB"/>
    <property type="match status" value="1"/>
</dbReference>
<organism evidence="5 6">
    <name type="scientific">Catenaria anguillulae PL171</name>
    <dbReference type="NCBI Taxonomy" id="765915"/>
    <lineage>
        <taxon>Eukaryota</taxon>
        <taxon>Fungi</taxon>
        <taxon>Fungi incertae sedis</taxon>
        <taxon>Blastocladiomycota</taxon>
        <taxon>Blastocladiomycetes</taxon>
        <taxon>Blastocladiales</taxon>
        <taxon>Catenariaceae</taxon>
        <taxon>Catenaria</taxon>
    </lineage>
</organism>
<evidence type="ECO:0000313" key="5">
    <source>
        <dbReference type="EMBL" id="ORZ35216.1"/>
    </source>
</evidence>
<evidence type="ECO:0000256" key="3">
    <source>
        <dbReference type="ARBA" id="ARBA00071673"/>
    </source>
</evidence>
<dbReference type="InterPro" id="IPR035903">
    <property type="entry name" value="HesB-like_dom_sf"/>
</dbReference>